<protein>
    <recommendedName>
        <fullName evidence="7">THAP-type domain-containing protein</fullName>
    </recommendedName>
</protein>
<feature type="compositionally biased region" description="Low complexity" evidence="6">
    <location>
        <begin position="398"/>
        <end position="407"/>
    </location>
</feature>
<evidence type="ECO:0000256" key="2">
    <source>
        <dbReference type="ARBA" id="ARBA00022771"/>
    </source>
</evidence>
<keyword evidence="2 5" id="KW-0863">Zinc-finger</keyword>
<dbReference type="InterPro" id="IPR006612">
    <property type="entry name" value="THAP_Znf"/>
</dbReference>
<dbReference type="SUPFAM" id="SSF57716">
    <property type="entry name" value="Glucocorticoid receptor-like (DNA-binding domain)"/>
    <property type="match status" value="1"/>
</dbReference>
<keyword evidence="4 5" id="KW-0238">DNA-binding</keyword>
<reference evidence="8 9" key="1">
    <citation type="journal article" date="2014" name="Nature">
        <title>The genomic substrate for adaptive radiation in African cichlid fish.</title>
        <authorList>
            <person name="Brawand D."/>
            <person name="Wagner C.E."/>
            <person name="Li Y.I."/>
            <person name="Malinsky M."/>
            <person name="Keller I."/>
            <person name="Fan S."/>
            <person name="Simakov O."/>
            <person name="Ng A.Y."/>
            <person name="Lim Z.W."/>
            <person name="Bezault E."/>
            <person name="Turner-Maier J."/>
            <person name="Johnson J."/>
            <person name="Alcazar R."/>
            <person name="Noh H.J."/>
            <person name="Russell P."/>
            <person name="Aken B."/>
            <person name="Alfoldi J."/>
            <person name="Amemiya C."/>
            <person name="Azzouzi N."/>
            <person name="Baroiller J.F."/>
            <person name="Barloy-Hubler F."/>
            <person name="Berlin A."/>
            <person name="Bloomquist R."/>
            <person name="Carleton K.L."/>
            <person name="Conte M.A."/>
            <person name="D'Cotta H."/>
            <person name="Eshel O."/>
            <person name="Gaffney L."/>
            <person name="Galibert F."/>
            <person name="Gante H.F."/>
            <person name="Gnerre S."/>
            <person name="Greuter L."/>
            <person name="Guyon R."/>
            <person name="Haddad N.S."/>
            <person name="Haerty W."/>
            <person name="Harris R.M."/>
            <person name="Hofmann H.A."/>
            <person name="Hourlier T."/>
            <person name="Hulata G."/>
            <person name="Jaffe D.B."/>
            <person name="Lara M."/>
            <person name="Lee A.P."/>
            <person name="MacCallum I."/>
            <person name="Mwaiko S."/>
            <person name="Nikaido M."/>
            <person name="Nishihara H."/>
            <person name="Ozouf-Costaz C."/>
            <person name="Penman D.J."/>
            <person name="Przybylski D."/>
            <person name="Rakotomanga M."/>
            <person name="Renn S.C.P."/>
            <person name="Ribeiro F.J."/>
            <person name="Ron M."/>
            <person name="Salzburger W."/>
            <person name="Sanchez-Pulido L."/>
            <person name="Santos M.E."/>
            <person name="Searle S."/>
            <person name="Sharpe T."/>
            <person name="Swofford R."/>
            <person name="Tan F.J."/>
            <person name="Williams L."/>
            <person name="Young S."/>
            <person name="Yin S."/>
            <person name="Okada N."/>
            <person name="Kocher T.D."/>
            <person name="Miska E.A."/>
            <person name="Lander E.S."/>
            <person name="Venkatesh B."/>
            <person name="Fernald R.D."/>
            <person name="Meyer A."/>
            <person name="Ponting C.P."/>
            <person name="Streelman J.T."/>
            <person name="Lindblad-Toh K."/>
            <person name="Seehausen O."/>
            <person name="Di Palma F."/>
        </authorList>
    </citation>
    <scope>NUCLEOTIDE SEQUENCE</scope>
</reference>
<dbReference type="AlphaFoldDB" id="A0A3P9C6D5"/>
<feature type="domain" description="THAP-type" evidence="7">
    <location>
        <begin position="1"/>
        <end position="81"/>
    </location>
</feature>
<sequence>MSPKKCIFGCEGKLNLFALPKEERIRQQRIQYLFSDQRPPKATVYVCSRHFSEDSFVNKAQYDAGFSARLLLKDGALPFIHGDVEESKAAASPVLLPLTRFRNTACQTDPEPKVSVATQFCHYMVSVGTQTSYSPSTRCAATQLSYNTLKQHVRSKATQASVLHCNVGTVTTQSETGIQPGVRPAKRPRLEMMEEEEGEEPEEETELPEASDQYDPICEPYEPDESSSEPPDSREAEATPSHYNDPKYIVFESCLRDLFLTCPVCGLSCEVRRRRMGTFVSFSQLCPSCDYSRKWESQPVAGSTPLGNLQMSAAIYFTGGSFSHVEKVTLTFDPSTRDGKTLTSLSECAHVQTSSMTARVCCASPAGVQSHEPPGVPVRHLQEARPHVPRARHQPQVEAGPAGADGAPEGRGQRGGGRADEGGPAGTLREAGQLHPDAPEQQQRHRHPAHSERRGQRQLARGDGGSAARPRSPPGQPPERGPHRDRPPRARAEIPEEAKRPPLL</sequence>
<proteinExistence type="predicted"/>
<dbReference type="GO" id="GO:0003677">
    <property type="term" value="F:DNA binding"/>
    <property type="evidence" value="ECO:0007669"/>
    <property type="project" value="UniProtKB-UniRule"/>
</dbReference>
<evidence type="ECO:0000313" key="9">
    <source>
        <dbReference type="Proteomes" id="UP000265160"/>
    </source>
</evidence>
<dbReference type="PANTHER" id="PTHR31751">
    <property type="entry name" value="SI:CH211-108C17.2-RELATED-RELATED"/>
    <property type="match status" value="1"/>
</dbReference>
<feature type="region of interest" description="Disordered" evidence="6">
    <location>
        <begin position="173"/>
        <end position="241"/>
    </location>
</feature>
<dbReference type="GeneTree" id="ENSGT00940000163969"/>
<evidence type="ECO:0000256" key="3">
    <source>
        <dbReference type="ARBA" id="ARBA00022833"/>
    </source>
</evidence>
<feature type="compositionally biased region" description="Acidic residues" evidence="6">
    <location>
        <begin position="193"/>
        <end position="209"/>
    </location>
</feature>
<dbReference type="Ensembl" id="ENSMZET00005018017.1">
    <property type="protein sequence ID" value="ENSMZEP00005017461.1"/>
    <property type="gene ID" value="ENSMZEG00005013136.1"/>
</dbReference>
<dbReference type="SMART" id="SM00980">
    <property type="entry name" value="THAP"/>
    <property type="match status" value="1"/>
</dbReference>
<dbReference type="GO" id="GO:0008270">
    <property type="term" value="F:zinc ion binding"/>
    <property type="evidence" value="ECO:0007669"/>
    <property type="project" value="UniProtKB-KW"/>
</dbReference>
<keyword evidence="1" id="KW-0479">Metal-binding</keyword>
<dbReference type="PANTHER" id="PTHR31751:SF44">
    <property type="entry name" value="SI:CH211-211K8.4-RELATED"/>
    <property type="match status" value="1"/>
</dbReference>
<evidence type="ECO:0000313" key="8">
    <source>
        <dbReference type="Ensembl" id="ENSMZEP00005017461.1"/>
    </source>
</evidence>
<evidence type="ECO:0000256" key="5">
    <source>
        <dbReference type="PROSITE-ProRule" id="PRU00309"/>
    </source>
</evidence>
<reference evidence="8" key="2">
    <citation type="submission" date="2025-08" db="UniProtKB">
        <authorList>
            <consortium name="Ensembl"/>
        </authorList>
    </citation>
    <scope>IDENTIFICATION</scope>
</reference>
<name>A0A3P9C6D5_9CICH</name>
<feature type="region of interest" description="Disordered" evidence="6">
    <location>
        <begin position="384"/>
        <end position="504"/>
    </location>
</feature>
<reference evidence="8" key="3">
    <citation type="submission" date="2025-09" db="UniProtKB">
        <authorList>
            <consortium name="Ensembl"/>
        </authorList>
    </citation>
    <scope>IDENTIFICATION</scope>
</reference>
<organism evidence="8 9">
    <name type="scientific">Maylandia zebra</name>
    <name type="common">zebra mbuna</name>
    <dbReference type="NCBI Taxonomy" id="106582"/>
    <lineage>
        <taxon>Eukaryota</taxon>
        <taxon>Metazoa</taxon>
        <taxon>Chordata</taxon>
        <taxon>Craniata</taxon>
        <taxon>Vertebrata</taxon>
        <taxon>Euteleostomi</taxon>
        <taxon>Actinopterygii</taxon>
        <taxon>Neopterygii</taxon>
        <taxon>Teleostei</taxon>
        <taxon>Neoteleostei</taxon>
        <taxon>Acanthomorphata</taxon>
        <taxon>Ovalentaria</taxon>
        <taxon>Cichlomorphae</taxon>
        <taxon>Cichliformes</taxon>
        <taxon>Cichlidae</taxon>
        <taxon>African cichlids</taxon>
        <taxon>Pseudocrenilabrinae</taxon>
        <taxon>Haplochromini</taxon>
        <taxon>Maylandia</taxon>
        <taxon>Maylandia zebra complex</taxon>
    </lineage>
</organism>
<evidence type="ECO:0000259" key="7">
    <source>
        <dbReference type="PROSITE" id="PS50950"/>
    </source>
</evidence>
<evidence type="ECO:0000256" key="4">
    <source>
        <dbReference type="ARBA" id="ARBA00023125"/>
    </source>
</evidence>
<feature type="compositionally biased region" description="Basic and acidic residues" evidence="6">
    <location>
        <begin position="480"/>
        <end position="504"/>
    </location>
</feature>
<evidence type="ECO:0000256" key="1">
    <source>
        <dbReference type="ARBA" id="ARBA00022723"/>
    </source>
</evidence>
<keyword evidence="3" id="KW-0862">Zinc</keyword>
<keyword evidence="9" id="KW-1185">Reference proteome</keyword>
<accession>A0A3P9C6D5</accession>
<dbReference type="PROSITE" id="PS50950">
    <property type="entry name" value="ZF_THAP"/>
    <property type="match status" value="1"/>
</dbReference>
<dbReference type="Proteomes" id="UP000265160">
    <property type="component" value="LG3"/>
</dbReference>
<dbReference type="Pfam" id="PF05485">
    <property type="entry name" value="THAP"/>
    <property type="match status" value="1"/>
</dbReference>
<evidence type="ECO:0000256" key="6">
    <source>
        <dbReference type="SAM" id="MobiDB-lite"/>
    </source>
</evidence>